<organism evidence="2 3">
    <name type="scientific">Rhodococcoides kroppenstedtii</name>
    <dbReference type="NCBI Taxonomy" id="293050"/>
    <lineage>
        <taxon>Bacteria</taxon>
        <taxon>Bacillati</taxon>
        <taxon>Actinomycetota</taxon>
        <taxon>Actinomycetes</taxon>
        <taxon>Mycobacteriales</taxon>
        <taxon>Nocardiaceae</taxon>
        <taxon>Rhodococcoides</taxon>
    </lineage>
</organism>
<evidence type="ECO:0000313" key="3">
    <source>
        <dbReference type="Proteomes" id="UP001520140"/>
    </source>
</evidence>
<dbReference type="InterPro" id="IPR051783">
    <property type="entry name" value="NAD(P)-dependent_oxidoreduct"/>
</dbReference>
<dbReference type="SUPFAM" id="SSF51735">
    <property type="entry name" value="NAD(P)-binding Rossmann-fold domains"/>
    <property type="match status" value="1"/>
</dbReference>
<sequence>MTVAVTGATGNLGTAVVDALAADDRVAAILAIARRAPDPDAWSPPKTRVAVADIARDDLEPLFAGVDVVVHLAWQFQPTRDPIATWNANVVGAMAVFDAVAAARVPALVHASSVGAYAPGPKDRPVDESWPTHGWQGAAYTREKSYLERVLDGFEAAHPSIRLVRMRPGFVFREEAATEQRKLFGGPLVPARLVRPGLIPLFPNVPGLVMQGVHTEDVGRAFAAAATTEVTGAFNVAADPVITPRTFADVLGARLVPVPAGAVRLALDALFTARLVPTDPGLFDAVLRLPVMSTDRARTELGWSPRHSAREALAEFVRGVHTVADAPTPPLSDRT</sequence>
<dbReference type="EMBL" id="JABUKG010000004">
    <property type="protein sequence ID" value="MBY6320243.1"/>
    <property type="molecule type" value="Genomic_DNA"/>
</dbReference>
<protein>
    <submittedName>
        <fullName evidence="2">NAD-dependent epimerase/dehydratase family protein</fullName>
    </submittedName>
</protein>
<name>A0ABS7NRL6_9NOCA</name>
<dbReference type="PANTHER" id="PTHR48079">
    <property type="entry name" value="PROTEIN YEEZ"/>
    <property type="match status" value="1"/>
</dbReference>
<dbReference type="Proteomes" id="UP001520140">
    <property type="component" value="Unassembled WGS sequence"/>
</dbReference>
<dbReference type="Gene3D" id="3.40.50.720">
    <property type="entry name" value="NAD(P)-binding Rossmann-like Domain"/>
    <property type="match status" value="1"/>
</dbReference>
<dbReference type="Pfam" id="PF01370">
    <property type="entry name" value="Epimerase"/>
    <property type="match status" value="1"/>
</dbReference>
<accession>A0ABS7NRL6</accession>
<dbReference type="InterPro" id="IPR036291">
    <property type="entry name" value="NAD(P)-bd_dom_sf"/>
</dbReference>
<dbReference type="InterPro" id="IPR001509">
    <property type="entry name" value="Epimerase_deHydtase"/>
</dbReference>
<feature type="domain" description="NAD-dependent epimerase/dehydratase" evidence="1">
    <location>
        <begin position="3"/>
        <end position="175"/>
    </location>
</feature>
<evidence type="ECO:0000313" key="2">
    <source>
        <dbReference type="EMBL" id="MBY6320243.1"/>
    </source>
</evidence>
<keyword evidence="3" id="KW-1185">Reference proteome</keyword>
<gene>
    <name evidence="2" type="ORF">HQ605_05375</name>
</gene>
<evidence type="ECO:0000259" key="1">
    <source>
        <dbReference type="Pfam" id="PF01370"/>
    </source>
</evidence>
<comment type="caution">
    <text evidence="2">The sequence shown here is derived from an EMBL/GenBank/DDBJ whole genome shotgun (WGS) entry which is preliminary data.</text>
</comment>
<dbReference type="PANTHER" id="PTHR48079:SF6">
    <property type="entry name" value="NAD(P)-BINDING DOMAIN-CONTAINING PROTEIN-RELATED"/>
    <property type="match status" value="1"/>
</dbReference>
<proteinExistence type="predicted"/>
<reference evidence="2 3" key="1">
    <citation type="submission" date="2020-06" db="EMBL/GenBank/DDBJ databases">
        <title>Taxonomy, biology and ecology of Rhodococcus bacteria occurring in California pistachio and other woody hosts as revealed by genome sequence analyses.</title>
        <authorList>
            <person name="Gai Y."/>
            <person name="Riely B."/>
        </authorList>
    </citation>
    <scope>NUCLEOTIDE SEQUENCE [LARGE SCALE GENOMIC DNA]</scope>
    <source>
        <strain evidence="2 3">BP-284</strain>
    </source>
</reference>